<dbReference type="RefSeq" id="WP_347704612.1">
    <property type="nucleotide sequence ID" value="NZ_JBDPZD010000002.1"/>
</dbReference>
<gene>
    <name evidence="2" type="ORF">ABDJ85_09985</name>
</gene>
<dbReference type="Proteomes" id="UP001495147">
    <property type="component" value="Unassembled WGS sequence"/>
</dbReference>
<evidence type="ECO:0000256" key="1">
    <source>
        <dbReference type="SAM" id="MobiDB-lite"/>
    </source>
</evidence>
<protein>
    <submittedName>
        <fullName evidence="2">Uncharacterized protein</fullName>
    </submittedName>
</protein>
<name>A0ABV0G262_9BURK</name>
<feature type="region of interest" description="Disordered" evidence="1">
    <location>
        <begin position="1"/>
        <end position="27"/>
    </location>
</feature>
<feature type="compositionally biased region" description="Polar residues" evidence="1">
    <location>
        <begin position="1"/>
        <end position="16"/>
    </location>
</feature>
<sequence>MEFFSSTLSGFRSSGARTRMADAGSATRPQMHFAGRRNPLACGWYDSSFELLDGLEVTEQHDDDQYQLWQLADNR</sequence>
<proteinExistence type="predicted"/>
<reference evidence="2 3" key="1">
    <citation type="submission" date="2024-05" db="EMBL/GenBank/DDBJ databases">
        <title>Roseateles sp. DJS-2-20 16S ribosomal RNA gene Genome sequencing and assembly.</title>
        <authorList>
            <person name="Woo H."/>
        </authorList>
    </citation>
    <scope>NUCLEOTIDE SEQUENCE [LARGE SCALE GENOMIC DNA]</scope>
    <source>
        <strain evidence="2 3">DJS-2-20</strain>
    </source>
</reference>
<accession>A0ABV0G262</accession>
<evidence type="ECO:0000313" key="3">
    <source>
        <dbReference type="Proteomes" id="UP001495147"/>
    </source>
</evidence>
<comment type="caution">
    <text evidence="2">The sequence shown here is derived from an EMBL/GenBank/DDBJ whole genome shotgun (WGS) entry which is preliminary data.</text>
</comment>
<keyword evidence="3" id="KW-1185">Reference proteome</keyword>
<organism evidence="2 3">
    <name type="scientific">Roseateles paludis</name>
    <dbReference type="NCBI Taxonomy" id="3145238"/>
    <lineage>
        <taxon>Bacteria</taxon>
        <taxon>Pseudomonadati</taxon>
        <taxon>Pseudomonadota</taxon>
        <taxon>Betaproteobacteria</taxon>
        <taxon>Burkholderiales</taxon>
        <taxon>Sphaerotilaceae</taxon>
        <taxon>Roseateles</taxon>
    </lineage>
</organism>
<evidence type="ECO:0000313" key="2">
    <source>
        <dbReference type="EMBL" id="MEO3691800.1"/>
    </source>
</evidence>
<dbReference type="EMBL" id="JBDPZD010000002">
    <property type="protein sequence ID" value="MEO3691800.1"/>
    <property type="molecule type" value="Genomic_DNA"/>
</dbReference>